<evidence type="ECO:0000313" key="8">
    <source>
        <dbReference type="Proteomes" id="UP000509702"/>
    </source>
</evidence>
<name>A0A6N1AN20_9PROT</name>
<dbReference type="Proteomes" id="UP000509702">
    <property type="component" value="Plasmid unnamed4"/>
</dbReference>
<dbReference type="SMART" id="SM00304">
    <property type="entry name" value="HAMP"/>
    <property type="match status" value="1"/>
</dbReference>
<geneLocation type="plasmid" evidence="7 8">
    <name>unnamed4</name>
</geneLocation>
<dbReference type="RefSeq" id="WP_149198579.1">
    <property type="nucleotide sequence ID" value="NZ_BSOV01000009.1"/>
</dbReference>
<dbReference type="Pfam" id="PF00672">
    <property type="entry name" value="HAMP"/>
    <property type="match status" value="1"/>
</dbReference>
<dbReference type="PROSITE" id="PS50111">
    <property type="entry name" value="CHEMOTAXIS_TRANSDUC_2"/>
    <property type="match status" value="1"/>
</dbReference>
<dbReference type="CDD" id="cd18774">
    <property type="entry name" value="PDC2_HK_sensor"/>
    <property type="match status" value="1"/>
</dbReference>
<dbReference type="Pfam" id="PF00015">
    <property type="entry name" value="MCPsignal"/>
    <property type="match status" value="1"/>
</dbReference>
<dbReference type="PANTHER" id="PTHR32089:SF112">
    <property type="entry name" value="LYSOZYME-LIKE PROTEIN-RELATED"/>
    <property type="match status" value="1"/>
</dbReference>
<feature type="domain" description="Methyl-accepting transducer" evidence="5">
    <location>
        <begin position="457"/>
        <end position="686"/>
    </location>
</feature>
<dbReference type="Gene3D" id="1.10.287.950">
    <property type="entry name" value="Methyl-accepting chemotaxis protein"/>
    <property type="match status" value="1"/>
</dbReference>
<sequence length="720" mass="75023">MSRPKGKDLLLRHRIPGALVGAAVVTAILLGGFAYSAASSRLRAAAGEKLVALADARAASVRSYLDGLEGDVVLTANTRSMRDAAVALVNGWRIEADRGDPTALLRKRYVDDNPHPAAERYKLEKSADNAMYDTAHLRLHGWMSDLMQRRGLADVLLVAPDGTVLYSAAKGDDFAKRVADGALRRLVDGIVAGTMAGEAMIADFAPYAAGKAASAFLAAPVALRFPDGRQQLLATLVFRIEAGGLDRIMLASDGMGETGDTFLVGEDGRLRSTPRFSGGQGILAPYDSPVVAAAKTDPDHIGVMEATSFGGGSPALAAYRPVSHGGLHWLVLAEASVDEIQAPVRAMRNQMIGVGAALLLVVSLAGILLARGIVRPLTAMCAAMQRLAEGDRRLEIPATERGDEIGRMAGAMQVFKEALIRADVLHAEQERVRALRDERAQELERMTQDFDLRVGGIVRAVTAAAEGLEATARSMSIGADRTLNEATSVTAAADETAASVGTVASAANQLSASITDISRYIDESGRITQAAVGATAEAGETMRVVVETAGRIGAVVQLIHDIAAQTNLLALNATIEAARAGEAGKGFAVVAGEVKHLAAQTARATDEIGSQIATMQSVTDGAAAAIGQIVAVIQDMGRISGIVAEAVEEQETATAEIATNAAQVAKATHSVTTIIDSVARSADTTKTAAGDVLSASNDLARQAGDLHQEINRFLADIRAA</sequence>
<evidence type="ECO:0000256" key="3">
    <source>
        <dbReference type="PROSITE-ProRule" id="PRU00284"/>
    </source>
</evidence>
<accession>A0A6N1AN20</accession>
<evidence type="ECO:0000313" key="7">
    <source>
        <dbReference type="EMBL" id="QKS50434.1"/>
    </source>
</evidence>
<dbReference type="SMART" id="SM00283">
    <property type="entry name" value="MA"/>
    <property type="match status" value="1"/>
</dbReference>
<feature type="transmembrane region" description="Helical" evidence="4">
    <location>
        <begin position="15"/>
        <end position="35"/>
    </location>
</feature>
<keyword evidence="7" id="KW-0614">Plasmid</keyword>
<dbReference type="GO" id="GO:0007165">
    <property type="term" value="P:signal transduction"/>
    <property type="evidence" value="ECO:0007669"/>
    <property type="project" value="UniProtKB-KW"/>
</dbReference>
<proteinExistence type="inferred from homology"/>
<dbReference type="Gene3D" id="3.30.450.20">
    <property type="entry name" value="PAS domain"/>
    <property type="match status" value="1"/>
</dbReference>
<dbReference type="InterPro" id="IPR003660">
    <property type="entry name" value="HAMP_dom"/>
</dbReference>
<evidence type="ECO:0000259" key="6">
    <source>
        <dbReference type="PROSITE" id="PS50885"/>
    </source>
</evidence>
<dbReference type="AlphaFoldDB" id="A0A6N1AN20"/>
<dbReference type="GO" id="GO:0006935">
    <property type="term" value="P:chemotaxis"/>
    <property type="evidence" value="ECO:0007669"/>
    <property type="project" value="InterPro"/>
</dbReference>
<feature type="transmembrane region" description="Helical" evidence="4">
    <location>
        <begin position="351"/>
        <end position="374"/>
    </location>
</feature>
<reference evidence="7 8" key="1">
    <citation type="submission" date="2020-06" db="EMBL/GenBank/DDBJ databases">
        <title>Complete genome of Azosprillum oryzae KACC14407.</title>
        <authorList>
            <person name="Kim M."/>
            <person name="Park Y.-J."/>
            <person name="Shin J.-H."/>
        </authorList>
    </citation>
    <scope>NUCLEOTIDE SEQUENCE [LARGE SCALE GENOMIC DNA]</scope>
    <source>
        <strain evidence="7 8">KACC 14407</strain>
        <plasmid evidence="7 8">unnamed4</plasmid>
    </source>
</reference>
<keyword evidence="1 3" id="KW-0807">Transducer</keyword>
<dbReference type="InterPro" id="IPR004089">
    <property type="entry name" value="MCPsignal_dom"/>
</dbReference>
<organism evidence="7 8">
    <name type="scientific">Azospirillum oryzae</name>
    <dbReference type="NCBI Taxonomy" id="286727"/>
    <lineage>
        <taxon>Bacteria</taxon>
        <taxon>Pseudomonadati</taxon>
        <taxon>Pseudomonadota</taxon>
        <taxon>Alphaproteobacteria</taxon>
        <taxon>Rhodospirillales</taxon>
        <taxon>Azospirillaceae</taxon>
        <taxon>Azospirillum</taxon>
    </lineage>
</organism>
<keyword evidence="4" id="KW-0472">Membrane</keyword>
<dbReference type="PROSITE" id="PS50885">
    <property type="entry name" value="HAMP"/>
    <property type="match status" value="1"/>
</dbReference>
<evidence type="ECO:0000259" key="5">
    <source>
        <dbReference type="PROSITE" id="PS50111"/>
    </source>
</evidence>
<keyword evidence="4" id="KW-0812">Transmembrane</keyword>
<feature type="domain" description="HAMP" evidence="6">
    <location>
        <begin position="371"/>
        <end position="424"/>
    </location>
</feature>
<dbReference type="GO" id="GO:0016020">
    <property type="term" value="C:membrane"/>
    <property type="evidence" value="ECO:0007669"/>
    <property type="project" value="InterPro"/>
</dbReference>
<dbReference type="Gene3D" id="1.10.8.500">
    <property type="entry name" value="HAMP domain in histidine kinase"/>
    <property type="match status" value="1"/>
</dbReference>
<gene>
    <name evidence="7" type="ORF">HUE56_07785</name>
</gene>
<keyword evidence="4" id="KW-1133">Transmembrane helix</keyword>
<dbReference type="CDD" id="cd06225">
    <property type="entry name" value="HAMP"/>
    <property type="match status" value="1"/>
</dbReference>
<evidence type="ECO:0000256" key="1">
    <source>
        <dbReference type="ARBA" id="ARBA00023224"/>
    </source>
</evidence>
<dbReference type="InterPro" id="IPR004090">
    <property type="entry name" value="Chemotax_Me-accpt_rcpt"/>
</dbReference>
<dbReference type="PANTHER" id="PTHR32089">
    <property type="entry name" value="METHYL-ACCEPTING CHEMOTAXIS PROTEIN MCPB"/>
    <property type="match status" value="1"/>
</dbReference>
<evidence type="ECO:0000256" key="2">
    <source>
        <dbReference type="ARBA" id="ARBA00029447"/>
    </source>
</evidence>
<dbReference type="PRINTS" id="PR00260">
    <property type="entry name" value="CHEMTRNSDUCR"/>
</dbReference>
<dbReference type="SUPFAM" id="SSF58104">
    <property type="entry name" value="Methyl-accepting chemotaxis protein (MCP) signaling domain"/>
    <property type="match status" value="1"/>
</dbReference>
<evidence type="ECO:0000256" key="4">
    <source>
        <dbReference type="SAM" id="Phobius"/>
    </source>
</evidence>
<comment type="similarity">
    <text evidence="2">Belongs to the methyl-accepting chemotaxis (MCP) protein family.</text>
</comment>
<dbReference type="GO" id="GO:0004888">
    <property type="term" value="F:transmembrane signaling receptor activity"/>
    <property type="evidence" value="ECO:0007669"/>
    <property type="project" value="InterPro"/>
</dbReference>
<protein>
    <submittedName>
        <fullName evidence="7">Methyl-accepting chemotaxis protein</fullName>
    </submittedName>
</protein>
<keyword evidence="8" id="KW-1185">Reference proteome</keyword>
<dbReference type="KEGG" id="aoz:HUE56_07785"/>
<dbReference type="EMBL" id="CP054618">
    <property type="protein sequence ID" value="QKS50434.1"/>
    <property type="molecule type" value="Genomic_DNA"/>
</dbReference>
<dbReference type="OrthoDB" id="315417at2"/>